<evidence type="ECO:0000313" key="3">
    <source>
        <dbReference type="Proteomes" id="UP001469365"/>
    </source>
</evidence>
<reference evidence="2 3" key="1">
    <citation type="submission" date="2024-04" db="EMBL/GenBank/DDBJ databases">
        <title>draft genome sequnece of Paenibacillus filicis.</title>
        <authorList>
            <person name="Kim D.-U."/>
        </authorList>
    </citation>
    <scope>NUCLEOTIDE SEQUENCE [LARGE SCALE GENOMIC DNA]</scope>
    <source>
        <strain evidence="2 3">KACC14197</strain>
    </source>
</reference>
<comment type="caution">
    <text evidence="2">The sequence shown here is derived from an EMBL/GenBank/DDBJ whole genome shotgun (WGS) entry which is preliminary data.</text>
</comment>
<evidence type="ECO:0000313" key="2">
    <source>
        <dbReference type="EMBL" id="MEK8132453.1"/>
    </source>
</evidence>
<evidence type="ECO:0000256" key="1">
    <source>
        <dbReference type="SAM" id="MobiDB-lite"/>
    </source>
</evidence>
<dbReference type="EMBL" id="JBBPCC010000030">
    <property type="protein sequence ID" value="MEK8132453.1"/>
    <property type="molecule type" value="Genomic_DNA"/>
</dbReference>
<feature type="region of interest" description="Disordered" evidence="1">
    <location>
        <begin position="45"/>
        <end position="74"/>
    </location>
</feature>
<dbReference type="Proteomes" id="UP001469365">
    <property type="component" value="Unassembled WGS sequence"/>
</dbReference>
<name>A0ABU9DWH3_9BACL</name>
<dbReference type="InterPro" id="IPR010985">
    <property type="entry name" value="Ribbon_hlx_hlx"/>
</dbReference>
<organism evidence="2 3">
    <name type="scientific">Paenibacillus filicis</name>
    <dbReference type="NCBI Taxonomy" id="669464"/>
    <lineage>
        <taxon>Bacteria</taxon>
        <taxon>Bacillati</taxon>
        <taxon>Bacillota</taxon>
        <taxon>Bacilli</taxon>
        <taxon>Bacillales</taxon>
        <taxon>Paenibacillaceae</taxon>
        <taxon>Paenibacillus</taxon>
    </lineage>
</organism>
<dbReference type="RefSeq" id="WP_341419586.1">
    <property type="nucleotide sequence ID" value="NZ_JBBPCC010000030.1"/>
</dbReference>
<keyword evidence="3" id="KW-1185">Reference proteome</keyword>
<dbReference type="SUPFAM" id="SSF47598">
    <property type="entry name" value="Ribbon-helix-helix"/>
    <property type="match status" value="1"/>
</dbReference>
<evidence type="ECO:0008006" key="4">
    <source>
        <dbReference type="Google" id="ProtNLM"/>
    </source>
</evidence>
<feature type="compositionally biased region" description="Low complexity" evidence="1">
    <location>
        <begin position="45"/>
        <end position="54"/>
    </location>
</feature>
<dbReference type="InterPro" id="IPR013321">
    <property type="entry name" value="Arc_rbn_hlx_hlx"/>
</dbReference>
<accession>A0ABU9DWH3</accession>
<dbReference type="Gene3D" id="1.10.1220.10">
    <property type="entry name" value="Met repressor-like"/>
    <property type="match status" value="1"/>
</dbReference>
<protein>
    <recommendedName>
        <fullName evidence="4">Toxin-antitoxin system HicB family antitoxin</fullName>
    </recommendedName>
</protein>
<sequence length="74" mass="8260">MAAKKNFALRLDPKLYEALERWAADDFRSVNSHIEYLLREAAARAGRLGPQRPSSSRDEPPSSSAASDRTDDNL</sequence>
<proteinExistence type="predicted"/>
<gene>
    <name evidence="2" type="ORF">WMW72_31615</name>
</gene>